<evidence type="ECO:0000313" key="4">
    <source>
        <dbReference type="Proteomes" id="UP001149140"/>
    </source>
</evidence>
<dbReference type="SUPFAM" id="SSF56112">
    <property type="entry name" value="Protein kinase-like (PK-like)"/>
    <property type="match status" value="1"/>
</dbReference>
<dbReference type="GO" id="GO:0016301">
    <property type="term" value="F:kinase activity"/>
    <property type="evidence" value="ECO:0007669"/>
    <property type="project" value="UniProtKB-UniRule"/>
</dbReference>
<name>A0A9X3N145_9ACTN</name>
<sequence length="304" mass="32101">MSLETAVREATGREVRRVERVGGGDINEAFRVQFADESFGFVKTRGDVAAGEYAAEAAGLRWLAEPGALRVPEVLGVADDVLVLDWVDEGGRGDPAAFGAGLAAVHAAGAETFGAPPARASGSDAARASGSDAARASGGAPPAAVTPLRLGSLSLPNEPTPDWPTFYAERRLLPLLPHAGLTRFGNRAVESVCSRLQDLAGPPEPPARLHGDLWSGNVLWGRDGRAWLIDPAAYGGHREVDLAMLRLFGSPGKAFLTAYEERHPLAPGHQDRVELYQLFPLLVHAALFGGGYPASAERVARKYA</sequence>
<protein>
    <submittedName>
        <fullName evidence="3">Fructosamine kinase family protein</fullName>
    </submittedName>
</protein>
<proteinExistence type="inferred from homology"/>
<dbReference type="Pfam" id="PF03881">
    <property type="entry name" value="Fructosamin_kin"/>
    <property type="match status" value="2"/>
</dbReference>
<dbReference type="RefSeq" id="WP_270044659.1">
    <property type="nucleotide sequence ID" value="NZ_JAPDOD010000046.1"/>
</dbReference>
<dbReference type="PIRSF" id="PIRSF006221">
    <property type="entry name" value="Ketosamine-3-kinase"/>
    <property type="match status" value="1"/>
</dbReference>
<dbReference type="EMBL" id="JAPDOD010000046">
    <property type="protein sequence ID" value="MDA0165401.1"/>
    <property type="molecule type" value="Genomic_DNA"/>
</dbReference>
<keyword evidence="1 3" id="KW-0418">Kinase</keyword>
<dbReference type="AlphaFoldDB" id="A0A9X3N145"/>
<dbReference type="InterPro" id="IPR011009">
    <property type="entry name" value="Kinase-like_dom_sf"/>
</dbReference>
<dbReference type="Gene3D" id="1.10.510.10">
    <property type="entry name" value="Transferase(Phosphotransferase) domain 1"/>
    <property type="match status" value="1"/>
</dbReference>
<evidence type="ECO:0000256" key="1">
    <source>
        <dbReference type="PIRNR" id="PIRNR006221"/>
    </source>
</evidence>
<dbReference type="PANTHER" id="PTHR12149">
    <property type="entry name" value="FRUCTOSAMINE 3 KINASE-RELATED PROTEIN"/>
    <property type="match status" value="1"/>
</dbReference>
<comment type="similarity">
    <text evidence="1">Belongs to the fructosamine kinase family.</text>
</comment>
<dbReference type="Gene3D" id="3.30.200.20">
    <property type="entry name" value="Phosphorylase Kinase, domain 1"/>
    <property type="match status" value="1"/>
</dbReference>
<organism evidence="3 4">
    <name type="scientific">Solirubrobacter ginsenosidimutans</name>
    <dbReference type="NCBI Taxonomy" id="490573"/>
    <lineage>
        <taxon>Bacteria</taxon>
        <taxon>Bacillati</taxon>
        <taxon>Actinomycetota</taxon>
        <taxon>Thermoleophilia</taxon>
        <taxon>Solirubrobacterales</taxon>
        <taxon>Solirubrobacteraceae</taxon>
        <taxon>Solirubrobacter</taxon>
    </lineage>
</organism>
<evidence type="ECO:0000256" key="2">
    <source>
        <dbReference type="SAM" id="MobiDB-lite"/>
    </source>
</evidence>
<reference evidence="3" key="1">
    <citation type="submission" date="2022-10" db="EMBL/GenBank/DDBJ databases">
        <title>The WGS of Solirubrobacter ginsenosidimutans DSM 21036.</title>
        <authorList>
            <person name="Jiang Z."/>
        </authorList>
    </citation>
    <scope>NUCLEOTIDE SEQUENCE</scope>
    <source>
        <strain evidence="3">DSM 21036</strain>
    </source>
</reference>
<keyword evidence="4" id="KW-1185">Reference proteome</keyword>
<accession>A0A9X3N145</accession>
<gene>
    <name evidence="3" type="ORF">OM076_34345</name>
</gene>
<comment type="caution">
    <text evidence="3">The sequence shown here is derived from an EMBL/GenBank/DDBJ whole genome shotgun (WGS) entry which is preliminary data.</text>
</comment>
<feature type="region of interest" description="Disordered" evidence="2">
    <location>
        <begin position="115"/>
        <end position="142"/>
    </location>
</feature>
<dbReference type="Proteomes" id="UP001149140">
    <property type="component" value="Unassembled WGS sequence"/>
</dbReference>
<dbReference type="PANTHER" id="PTHR12149:SF8">
    <property type="entry name" value="PROTEIN-RIBULOSAMINE 3-KINASE"/>
    <property type="match status" value="1"/>
</dbReference>
<dbReference type="Gene3D" id="1.20.1270.240">
    <property type="match status" value="1"/>
</dbReference>
<keyword evidence="1" id="KW-0808">Transferase</keyword>
<evidence type="ECO:0000313" key="3">
    <source>
        <dbReference type="EMBL" id="MDA0165401.1"/>
    </source>
</evidence>
<dbReference type="InterPro" id="IPR016477">
    <property type="entry name" value="Fructo-/Ketosamine-3-kinase"/>
</dbReference>